<dbReference type="RefSeq" id="WP_307517290.1">
    <property type="nucleotide sequence ID" value="NZ_JAUSZI010000001.1"/>
</dbReference>
<proteinExistence type="predicted"/>
<organism evidence="2 3">
    <name type="scientific">Streptomyces umbrinus</name>
    <dbReference type="NCBI Taxonomy" id="67370"/>
    <lineage>
        <taxon>Bacteria</taxon>
        <taxon>Bacillati</taxon>
        <taxon>Actinomycetota</taxon>
        <taxon>Actinomycetes</taxon>
        <taxon>Kitasatosporales</taxon>
        <taxon>Streptomycetaceae</taxon>
        <taxon>Streptomyces</taxon>
        <taxon>Streptomyces phaeochromogenes group</taxon>
    </lineage>
</organism>
<reference evidence="2 3" key="1">
    <citation type="submission" date="2023-07" db="EMBL/GenBank/DDBJ databases">
        <title>Comparative genomics of wheat-associated soil bacteria to identify genetic determinants of phenazine resistance.</title>
        <authorList>
            <person name="Mouncey N."/>
        </authorList>
    </citation>
    <scope>NUCLEOTIDE SEQUENCE [LARGE SCALE GENOMIC DNA]</scope>
    <source>
        <strain evidence="2 3">V2I4</strain>
    </source>
</reference>
<dbReference type="Proteomes" id="UP001230328">
    <property type="component" value="Unassembled WGS sequence"/>
</dbReference>
<evidence type="ECO:0000256" key="1">
    <source>
        <dbReference type="SAM" id="MobiDB-lite"/>
    </source>
</evidence>
<evidence type="ECO:0000313" key="3">
    <source>
        <dbReference type="Proteomes" id="UP001230328"/>
    </source>
</evidence>
<dbReference type="EMBL" id="JAUSZI010000001">
    <property type="protein sequence ID" value="MDQ1022440.1"/>
    <property type="molecule type" value="Genomic_DNA"/>
</dbReference>
<name>A0ABU0SFV7_9ACTN</name>
<accession>A0ABU0SFV7</accession>
<evidence type="ECO:0000313" key="2">
    <source>
        <dbReference type="EMBL" id="MDQ1022440.1"/>
    </source>
</evidence>
<gene>
    <name evidence="2" type="ORF">QF035_000022</name>
</gene>
<protein>
    <submittedName>
        <fullName evidence="2">Uncharacterized protein</fullName>
    </submittedName>
</protein>
<feature type="region of interest" description="Disordered" evidence="1">
    <location>
        <begin position="220"/>
        <end position="245"/>
    </location>
</feature>
<keyword evidence="3" id="KW-1185">Reference proteome</keyword>
<comment type="caution">
    <text evidence="2">The sequence shown here is derived from an EMBL/GenBank/DDBJ whole genome shotgun (WGS) entry which is preliminary data.</text>
</comment>
<sequence>MTDSTTQLTRLRARMLATAYSNADIWTRRSAFLTDQAVAALARCDRAAAETLAAQLLAPEFLSDPQILGAAIEAGIDTNGWEERREKTRTYTREAHELAPRFDPETEATRIWSSLYDHYPQIAAALAAFLSEMPPTWREDLFTNSSPYSPAVHRQVSERPGPETAPYDALGWEDCPACAEAQDQCRYHAGFFAGMEYQRDLIQTALTDHTAIDHLQQRHTELEGSAGQAAAADVSTPLHEQEAAR</sequence>